<dbReference type="Proteomes" id="UP001198862">
    <property type="component" value="Unassembled WGS sequence"/>
</dbReference>
<evidence type="ECO:0000313" key="1">
    <source>
        <dbReference type="EMBL" id="MCC8429883.1"/>
    </source>
</evidence>
<protein>
    <submittedName>
        <fullName evidence="1">Uncharacterized protein</fullName>
    </submittedName>
</protein>
<gene>
    <name evidence="1" type="ORF">LJ725_12960</name>
</gene>
<reference evidence="1 2" key="1">
    <citation type="submission" date="2021-11" db="EMBL/GenBank/DDBJ databases">
        <authorList>
            <person name="Lee D.-H."/>
            <person name="Kim S.-B."/>
        </authorList>
    </citation>
    <scope>NUCLEOTIDE SEQUENCE [LARGE SCALE GENOMIC DNA]</scope>
    <source>
        <strain evidence="1 2">KCTC 52223</strain>
    </source>
</reference>
<organism evidence="1 2">
    <name type="scientific">Reyranella aquatilis</name>
    <dbReference type="NCBI Taxonomy" id="2035356"/>
    <lineage>
        <taxon>Bacteria</taxon>
        <taxon>Pseudomonadati</taxon>
        <taxon>Pseudomonadota</taxon>
        <taxon>Alphaproteobacteria</taxon>
        <taxon>Hyphomicrobiales</taxon>
        <taxon>Reyranellaceae</taxon>
        <taxon>Reyranella</taxon>
    </lineage>
</organism>
<dbReference type="RefSeq" id="WP_230551082.1">
    <property type="nucleotide sequence ID" value="NZ_JAJISD010000005.1"/>
</dbReference>
<comment type="caution">
    <text evidence="1">The sequence shown here is derived from an EMBL/GenBank/DDBJ whole genome shotgun (WGS) entry which is preliminary data.</text>
</comment>
<sequence length="208" mass="23068">MRKPESNINQLSFASLLAETKAINRQRTEEEAHAHLPDSMEAALPYYRTLIERHHAAMQAGDVDAVTRLRSDAHELAYKLNGFNPGILADDEAPGCVLDRLTRADEGNVPLWGQSGSFEIQHKAMRVRIEMDGLFGIGATHMSWLSFSAHAIEQSRPFLSDTGYRSFMGVGGALRAGFTPDIFAASIVEAFVERDMKGRLKKIVPITR</sequence>
<evidence type="ECO:0000313" key="2">
    <source>
        <dbReference type="Proteomes" id="UP001198862"/>
    </source>
</evidence>
<dbReference type="EMBL" id="JAJISD010000005">
    <property type="protein sequence ID" value="MCC8429883.1"/>
    <property type="molecule type" value="Genomic_DNA"/>
</dbReference>
<proteinExistence type="predicted"/>
<name>A0ABS8KUX9_9HYPH</name>
<accession>A0ABS8KUX9</accession>
<keyword evidence="2" id="KW-1185">Reference proteome</keyword>